<organism evidence="2 3">
    <name type="scientific">Consotaella salsifontis</name>
    <dbReference type="NCBI Taxonomy" id="1365950"/>
    <lineage>
        <taxon>Bacteria</taxon>
        <taxon>Pseudomonadati</taxon>
        <taxon>Pseudomonadota</taxon>
        <taxon>Alphaproteobacteria</taxon>
        <taxon>Hyphomicrobiales</taxon>
        <taxon>Aurantimonadaceae</taxon>
        <taxon>Consotaella</taxon>
    </lineage>
</organism>
<keyword evidence="1" id="KW-0472">Membrane</keyword>
<protein>
    <recommendedName>
        <fullName evidence="4">Holin</fullName>
    </recommendedName>
</protein>
<evidence type="ECO:0008006" key="4">
    <source>
        <dbReference type="Google" id="ProtNLM"/>
    </source>
</evidence>
<evidence type="ECO:0000313" key="2">
    <source>
        <dbReference type="EMBL" id="SJZ64794.1"/>
    </source>
</evidence>
<gene>
    <name evidence="2" type="ORF">SAMN05428963_10274</name>
</gene>
<keyword evidence="3" id="KW-1185">Reference proteome</keyword>
<evidence type="ECO:0000313" key="3">
    <source>
        <dbReference type="Proteomes" id="UP000190135"/>
    </source>
</evidence>
<feature type="transmembrane region" description="Helical" evidence="1">
    <location>
        <begin position="38"/>
        <end position="58"/>
    </location>
</feature>
<proteinExistence type="predicted"/>
<evidence type="ECO:0000256" key="1">
    <source>
        <dbReference type="SAM" id="Phobius"/>
    </source>
</evidence>
<name>A0A1T4MDH2_9HYPH</name>
<dbReference type="RefSeq" id="WP_078706782.1">
    <property type="nucleotide sequence ID" value="NZ_FUXL01000002.1"/>
</dbReference>
<dbReference type="AlphaFoldDB" id="A0A1T4MDH2"/>
<dbReference type="OrthoDB" id="7508901at2"/>
<reference evidence="2 3" key="1">
    <citation type="submission" date="2017-02" db="EMBL/GenBank/DDBJ databases">
        <authorList>
            <person name="Peterson S.W."/>
        </authorList>
    </citation>
    <scope>NUCLEOTIDE SEQUENCE [LARGE SCALE GENOMIC DNA]</scope>
    <source>
        <strain evidence="2 3">USBA 369</strain>
    </source>
</reference>
<dbReference type="STRING" id="1365950.SAMN05428963_10274"/>
<dbReference type="EMBL" id="FUXL01000002">
    <property type="protein sequence ID" value="SJZ64794.1"/>
    <property type="molecule type" value="Genomic_DNA"/>
</dbReference>
<dbReference type="Proteomes" id="UP000190135">
    <property type="component" value="Unassembled WGS sequence"/>
</dbReference>
<keyword evidence="1" id="KW-1133">Transmembrane helix</keyword>
<keyword evidence="1" id="KW-0812">Transmembrane</keyword>
<sequence length="67" mass="6804">MDSKKWYESKTIWGSIVALRASAVGLFGLHIDPAAGDALALALANGAAAVGAIVAILGRIGATRQIN</sequence>
<feature type="transmembrane region" description="Helical" evidence="1">
    <location>
        <begin position="12"/>
        <end position="32"/>
    </location>
</feature>
<accession>A0A1T4MDH2</accession>